<sequence length="268" mass="29129">MNNIKIAAVQMNSGADVAANLALARHWATEAATAGASLVVLPEYFYLMGEQESQRVALAEPWQAGPIQVFLAGLARELGVWLLAGSIPLVSDDPERVYNSSVLYDNNGECVGRYDKIHLFGFDNGVESYREADVFKAGQQIATFATPAGRLRSSICYDVRFPELYRHAPGFDLLAVPAAFTATTGEAHWEVLLRARAIENQCYVIAAAQTGVHPSGKRTFGHSMIIDPWGKVLALLAEGNGYAMAEMDADYLSKVRLNLPALAHRMVG</sequence>
<keyword evidence="3" id="KW-0012">Acyltransferase</keyword>
<dbReference type="PROSITE" id="PS50263">
    <property type="entry name" value="CN_HYDROLASE"/>
    <property type="match status" value="1"/>
</dbReference>
<dbReference type="EMBL" id="LAPT01000100">
    <property type="protein sequence ID" value="PXF29711.1"/>
    <property type="molecule type" value="Genomic_DNA"/>
</dbReference>
<name>A0ABX5LSR4_9GAMM</name>
<dbReference type="InterPro" id="IPR003010">
    <property type="entry name" value="C-N_Hydrolase"/>
</dbReference>
<dbReference type="Pfam" id="PF00795">
    <property type="entry name" value="CN_hydrolase"/>
    <property type="match status" value="1"/>
</dbReference>
<dbReference type="Gene3D" id="3.60.110.10">
    <property type="entry name" value="Carbon-nitrogen hydrolase"/>
    <property type="match status" value="1"/>
</dbReference>
<keyword evidence="4" id="KW-1185">Reference proteome</keyword>
<evidence type="ECO:0000313" key="3">
    <source>
        <dbReference type="EMBL" id="PXF29711.1"/>
    </source>
</evidence>
<feature type="domain" description="CN hydrolase" evidence="2">
    <location>
        <begin position="4"/>
        <end position="249"/>
    </location>
</feature>
<keyword evidence="1" id="KW-0378">Hydrolase</keyword>
<dbReference type="Proteomes" id="UP000248090">
    <property type="component" value="Unassembled WGS sequence"/>
</dbReference>
<organism evidence="3 4">
    <name type="scientific">Pokkaliibacter plantistimulans</name>
    <dbReference type="NCBI Taxonomy" id="1635171"/>
    <lineage>
        <taxon>Bacteria</taxon>
        <taxon>Pseudomonadati</taxon>
        <taxon>Pseudomonadota</taxon>
        <taxon>Gammaproteobacteria</taxon>
        <taxon>Oceanospirillales</taxon>
        <taxon>Balneatrichaceae</taxon>
        <taxon>Pokkaliibacter</taxon>
    </lineage>
</organism>
<dbReference type="PANTHER" id="PTHR23088">
    <property type="entry name" value="NITRILASE-RELATED"/>
    <property type="match status" value="1"/>
</dbReference>
<dbReference type="InterPro" id="IPR036526">
    <property type="entry name" value="C-N_Hydrolase_sf"/>
</dbReference>
<evidence type="ECO:0000313" key="4">
    <source>
        <dbReference type="Proteomes" id="UP000248090"/>
    </source>
</evidence>
<reference evidence="3 4" key="1">
    <citation type="submission" date="2015-03" db="EMBL/GenBank/DDBJ databases">
        <authorList>
            <person name="Krishnan R."/>
            <person name="Midha S."/>
            <person name="Patil P.B."/>
            <person name="Rameshkumar N."/>
        </authorList>
    </citation>
    <scope>NUCLEOTIDE SEQUENCE [LARGE SCALE GENOMIC DNA]</scope>
    <source>
        <strain evidence="3 4">L1E11</strain>
    </source>
</reference>
<dbReference type="SUPFAM" id="SSF56317">
    <property type="entry name" value="Carbon-nitrogen hydrolase"/>
    <property type="match status" value="1"/>
</dbReference>
<dbReference type="PANTHER" id="PTHR23088:SF27">
    <property type="entry name" value="DEAMINATED GLUTATHIONE AMIDASE"/>
    <property type="match status" value="1"/>
</dbReference>
<dbReference type="CDD" id="cd07572">
    <property type="entry name" value="nit"/>
    <property type="match status" value="1"/>
</dbReference>
<keyword evidence="3" id="KW-0808">Transferase</keyword>
<gene>
    <name evidence="3" type="ORF">WH50_19255</name>
</gene>
<protein>
    <submittedName>
        <fullName evidence="3">Acyltransferase</fullName>
    </submittedName>
</protein>
<evidence type="ECO:0000256" key="1">
    <source>
        <dbReference type="ARBA" id="ARBA00022801"/>
    </source>
</evidence>
<proteinExistence type="predicted"/>
<dbReference type="GO" id="GO:0016746">
    <property type="term" value="F:acyltransferase activity"/>
    <property type="evidence" value="ECO:0007669"/>
    <property type="project" value="UniProtKB-KW"/>
</dbReference>
<accession>A0ABX5LSR4</accession>
<evidence type="ECO:0000259" key="2">
    <source>
        <dbReference type="PROSITE" id="PS50263"/>
    </source>
</evidence>
<comment type="caution">
    <text evidence="3">The sequence shown here is derived from an EMBL/GenBank/DDBJ whole genome shotgun (WGS) entry which is preliminary data.</text>
</comment>
<dbReference type="InterPro" id="IPR045254">
    <property type="entry name" value="Nit1/2_C-N_Hydrolase"/>
</dbReference>
<dbReference type="RefSeq" id="WP_110188949.1">
    <property type="nucleotide sequence ID" value="NZ_CP177354.1"/>
</dbReference>